<feature type="domain" description="SHSP" evidence="3">
    <location>
        <begin position="39"/>
        <end position="144"/>
    </location>
</feature>
<comment type="caution">
    <text evidence="4">The sequence shown here is derived from an EMBL/GenBank/DDBJ whole genome shotgun (WGS) entry which is preliminary data.</text>
</comment>
<reference evidence="4 5" key="1">
    <citation type="submission" date="2019-09" db="EMBL/GenBank/DDBJ databases">
        <title>Genome sequence of Hymenobacter sp. M3.</title>
        <authorList>
            <person name="Srinivasan S."/>
        </authorList>
    </citation>
    <scope>NUCLEOTIDE SEQUENCE [LARGE SCALE GENOMIC DNA]</scope>
    <source>
        <strain evidence="4 5">M3</strain>
    </source>
</reference>
<gene>
    <name evidence="4" type="ORF">F0P96_08365</name>
</gene>
<name>A0AA88FIP2_9BACT</name>
<evidence type="ECO:0000313" key="5">
    <source>
        <dbReference type="Proteomes" id="UP000326380"/>
    </source>
</evidence>
<keyword evidence="5" id="KW-1185">Reference proteome</keyword>
<dbReference type="InterPro" id="IPR008978">
    <property type="entry name" value="HSP20-like_chaperone"/>
</dbReference>
<dbReference type="InterPro" id="IPR002068">
    <property type="entry name" value="A-crystallin/Hsp20_dom"/>
</dbReference>
<dbReference type="AlphaFoldDB" id="A0AA88FIP2"/>
<dbReference type="Pfam" id="PF00011">
    <property type="entry name" value="HSP20"/>
    <property type="match status" value="1"/>
</dbReference>
<evidence type="ECO:0000313" key="4">
    <source>
        <dbReference type="EMBL" id="KAA9332989.1"/>
    </source>
</evidence>
<dbReference type="PROSITE" id="PS01031">
    <property type="entry name" value="SHSP"/>
    <property type="match status" value="1"/>
</dbReference>
<sequence>MLFVYKLLNDRTRRTHPMNLISRNTIRNFLPQLDLLNTLGGGVAQPKLNLEKQARGVVISVALPTVDSERFHVVLDNNRLTVYAEFRHEPEAALAAPLFVHTFELPPALDLHRIDAVHENGELKVRIPFENPTDRRREIDIKRR</sequence>
<dbReference type="CDD" id="cd00298">
    <property type="entry name" value="ACD_sHsps_p23-like"/>
    <property type="match status" value="1"/>
</dbReference>
<evidence type="ECO:0000256" key="2">
    <source>
        <dbReference type="RuleBase" id="RU003616"/>
    </source>
</evidence>
<dbReference type="Proteomes" id="UP000326380">
    <property type="component" value="Unassembled WGS sequence"/>
</dbReference>
<evidence type="ECO:0000259" key="3">
    <source>
        <dbReference type="PROSITE" id="PS01031"/>
    </source>
</evidence>
<comment type="similarity">
    <text evidence="1 2">Belongs to the small heat shock protein (HSP20) family.</text>
</comment>
<organism evidence="4 5">
    <name type="scientific">Hymenobacter busanensis</name>
    <dbReference type="NCBI Taxonomy" id="2607656"/>
    <lineage>
        <taxon>Bacteria</taxon>
        <taxon>Pseudomonadati</taxon>
        <taxon>Bacteroidota</taxon>
        <taxon>Cytophagia</taxon>
        <taxon>Cytophagales</taxon>
        <taxon>Hymenobacteraceae</taxon>
        <taxon>Hymenobacter</taxon>
    </lineage>
</organism>
<proteinExistence type="inferred from homology"/>
<dbReference type="SUPFAM" id="SSF49764">
    <property type="entry name" value="HSP20-like chaperones"/>
    <property type="match status" value="1"/>
</dbReference>
<dbReference type="EMBL" id="VTWU01000003">
    <property type="protein sequence ID" value="KAA9332989.1"/>
    <property type="molecule type" value="Genomic_DNA"/>
</dbReference>
<dbReference type="Gene3D" id="2.60.40.790">
    <property type="match status" value="1"/>
</dbReference>
<accession>A0AA88FIP2</accession>
<protein>
    <submittedName>
        <fullName evidence="4">Hsp20 family protein</fullName>
    </submittedName>
</protein>
<evidence type="ECO:0000256" key="1">
    <source>
        <dbReference type="PROSITE-ProRule" id="PRU00285"/>
    </source>
</evidence>